<keyword evidence="3" id="KW-1185">Reference proteome</keyword>
<evidence type="ECO:0000313" key="3">
    <source>
        <dbReference type="Proteomes" id="UP001419910"/>
    </source>
</evidence>
<feature type="region of interest" description="Disordered" evidence="1">
    <location>
        <begin position="59"/>
        <end position="80"/>
    </location>
</feature>
<dbReference type="EMBL" id="JBDIME010000050">
    <property type="protein sequence ID" value="MEN2793479.1"/>
    <property type="molecule type" value="Genomic_DNA"/>
</dbReference>
<accession>A0ABU9YCE7</accession>
<name>A0ABU9YCE7_9SPHN</name>
<dbReference type="RefSeq" id="WP_343892293.1">
    <property type="nucleotide sequence ID" value="NZ_BAAAEH010000056.1"/>
</dbReference>
<evidence type="ECO:0000256" key="1">
    <source>
        <dbReference type="SAM" id="MobiDB-lite"/>
    </source>
</evidence>
<protein>
    <submittedName>
        <fullName evidence="2">Uncharacterized protein</fullName>
    </submittedName>
</protein>
<organism evidence="2 3">
    <name type="scientific">Sphingomonas oligophenolica</name>
    <dbReference type="NCBI Taxonomy" id="301154"/>
    <lineage>
        <taxon>Bacteria</taxon>
        <taxon>Pseudomonadati</taxon>
        <taxon>Pseudomonadota</taxon>
        <taxon>Alphaproteobacteria</taxon>
        <taxon>Sphingomonadales</taxon>
        <taxon>Sphingomonadaceae</taxon>
        <taxon>Sphingomonas</taxon>
    </lineage>
</organism>
<dbReference type="Proteomes" id="UP001419910">
    <property type="component" value="Unassembled WGS sequence"/>
</dbReference>
<proteinExistence type="predicted"/>
<gene>
    <name evidence="2" type="ORF">ABC974_27920</name>
</gene>
<evidence type="ECO:0000313" key="2">
    <source>
        <dbReference type="EMBL" id="MEN2793479.1"/>
    </source>
</evidence>
<sequence>MTARLSRLAFVLLLPFVLASCVLTPGKFVSTLKIDADRHFTFTYVGEVIALQDDDMTKGLGDMATPSPTDPASTDDDGTPTLQQIALQKGDSADNPAAKKAAADAKNRAIATALSKEAGYRKVTYLGDGKFSIDYAISGTLDHGFVYPYNIDAEAVFPFIAVELRANNTVRMKAPGYANANDSKGMSAPGMDKSASQLDGVFTLDTNAEIVSQNNEEGPVTTAGRKTVTWKVSPLTKDAPSAVLRMAAK</sequence>
<comment type="caution">
    <text evidence="2">The sequence shown here is derived from an EMBL/GenBank/DDBJ whole genome shotgun (WGS) entry which is preliminary data.</text>
</comment>
<reference evidence="2 3" key="1">
    <citation type="submission" date="2024-05" db="EMBL/GenBank/DDBJ databases">
        <authorList>
            <person name="Liu Q."/>
            <person name="Xin Y.-H."/>
        </authorList>
    </citation>
    <scope>NUCLEOTIDE SEQUENCE [LARGE SCALE GENOMIC DNA]</scope>
    <source>
        <strain evidence="2 3">CGMCC 1.10181</strain>
    </source>
</reference>
<dbReference type="PROSITE" id="PS51257">
    <property type="entry name" value="PROKAR_LIPOPROTEIN"/>
    <property type="match status" value="1"/>
</dbReference>